<evidence type="ECO:0000259" key="6">
    <source>
        <dbReference type="Pfam" id="PF12656"/>
    </source>
</evidence>
<keyword evidence="3 4" id="KW-0539">Nucleus</keyword>
<protein>
    <recommendedName>
        <fullName evidence="4">Pre-mRNA-splicing factor</fullName>
    </recommendedName>
</protein>
<dbReference type="PANTHER" id="PTHR15818:SF2">
    <property type="entry name" value="G-PATCH DOMAIN AND KOW MOTIFS-CONTAINING PROTEIN"/>
    <property type="match status" value="1"/>
</dbReference>
<dbReference type="GeneID" id="62194167"/>
<comment type="function">
    <text evidence="4">Involved in spliceosome maturation and the first step of pre-mRNA splicing.</text>
</comment>
<dbReference type="PANTHER" id="PTHR15818">
    <property type="entry name" value="G PATCH AND KOW-CONTAINING"/>
    <property type="match status" value="1"/>
</dbReference>
<dbReference type="InterPro" id="IPR026822">
    <property type="entry name" value="Spp2/MOS2_G-patch"/>
</dbReference>
<keyword evidence="4" id="KW-0508">mRNA splicing</keyword>
<feature type="domain" description="Spp2/MOS2 G-patch" evidence="6">
    <location>
        <begin position="141"/>
        <end position="197"/>
    </location>
</feature>
<feature type="compositionally biased region" description="Basic and acidic residues" evidence="5">
    <location>
        <begin position="89"/>
        <end position="101"/>
    </location>
</feature>
<dbReference type="OrthoDB" id="5577072at2759"/>
<dbReference type="InterPro" id="IPR045166">
    <property type="entry name" value="Spp2-like"/>
</dbReference>
<dbReference type="AlphaFoldDB" id="A0A875RZJ7"/>
<comment type="subcellular location">
    <subcellularLocation>
        <location evidence="1 4">Nucleus</location>
    </subcellularLocation>
</comment>
<evidence type="ECO:0000256" key="3">
    <source>
        <dbReference type="ARBA" id="ARBA00023242"/>
    </source>
</evidence>
<reference evidence="7" key="1">
    <citation type="submission" date="2020-10" db="EMBL/GenBank/DDBJ databases">
        <authorList>
            <person name="Roach M.J.R."/>
        </authorList>
    </citation>
    <scope>NUCLEOTIDE SEQUENCE</scope>
    <source>
        <strain evidence="7">CBS 1945</strain>
    </source>
</reference>
<evidence type="ECO:0000256" key="2">
    <source>
        <dbReference type="ARBA" id="ARBA00008576"/>
    </source>
</evidence>
<proteinExistence type="inferred from homology"/>
<organism evidence="7 8">
    <name type="scientific">Eeniella nana</name>
    <name type="common">Yeast</name>
    <name type="synonym">Brettanomyces nanus</name>
    <dbReference type="NCBI Taxonomy" id="13502"/>
    <lineage>
        <taxon>Eukaryota</taxon>
        <taxon>Fungi</taxon>
        <taxon>Dikarya</taxon>
        <taxon>Ascomycota</taxon>
        <taxon>Saccharomycotina</taxon>
        <taxon>Pichiomycetes</taxon>
        <taxon>Pichiales</taxon>
        <taxon>Pichiaceae</taxon>
        <taxon>Brettanomyces</taxon>
    </lineage>
</organism>
<dbReference type="RefSeq" id="XP_038777020.1">
    <property type="nucleotide sequence ID" value="XM_038921092.1"/>
</dbReference>
<dbReference type="KEGG" id="bnn:FOA43_000766"/>
<keyword evidence="4" id="KW-0507">mRNA processing</keyword>
<dbReference type="EMBL" id="CP064812">
    <property type="protein sequence ID" value="QPG73455.1"/>
    <property type="molecule type" value="Genomic_DNA"/>
</dbReference>
<dbReference type="GO" id="GO:0005681">
    <property type="term" value="C:spliceosomal complex"/>
    <property type="evidence" value="ECO:0007669"/>
    <property type="project" value="UniProtKB-UniRule"/>
</dbReference>
<dbReference type="GO" id="GO:0000398">
    <property type="term" value="P:mRNA splicing, via spliceosome"/>
    <property type="evidence" value="ECO:0007669"/>
    <property type="project" value="UniProtKB-UniRule"/>
</dbReference>
<evidence type="ECO:0000256" key="1">
    <source>
        <dbReference type="ARBA" id="ARBA00004123"/>
    </source>
</evidence>
<name>A0A875RZJ7_EENNA</name>
<sequence>MKPKNEVAKSKKKVIGGFSLKNKTRDRRTVVKVVDLKSSSGSLFEGNKDYDKEGRKLAISTTDEIMKNTEKPAEIVIKPVRPTLLVAKKQMDNETGDERKKTLSYGINIQSKDVENDKSRRRSPARFTEAAHSITQDGVTETTMDSYKKVPVESFGAAMLRGMGWTGSAKKAEKESLKEAEKLKSRPLLLGLGAKPSPIQLDPSYRVVSASYSPVMKMEAADGDEGERLDKGTNR</sequence>
<evidence type="ECO:0000313" key="7">
    <source>
        <dbReference type="EMBL" id="QPG73455.1"/>
    </source>
</evidence>
<feature type="region of interest" description="Disordered" evidence="5">
    <location>
        <begin position="88"/>
        <end position="137"/>
    </location>
</feature>
<comment type="similarity">
    <text evidence="2 4">Belongs to the SPP2 family.</text>
</comment>
<dbReference type="Proteomes" id="UP000662931">
    <property type="component" value="Chromosome 1"/>
</dbReference>
<keyword evidence="4" id="KW-0747">Spliceosome</keyword>
<evidence type="ECO:0000256" key="4">
    <source>
        <dbReference type="RuleBase" id="RU369096"/>
    </source>
</evidence>
<keyword evidence="8" id="KW-1185">Reference proteome</keyword>
<dbReference type="Pfam" id="PF12656">
    <property type="entry name" value="G-patch_2"/>
    <property type="match status" value="1"/>
</dbReference>
<evidence type="ECO:0000313" key="8">
    <source>
        <dbReference type="Proteomes" id="UP000662931"/>
    </source>
</evidence>
<gene>
    <name evidence="7" type="ORF">FOA43_000766</name>
</gene>
<evidence type="ECO:0000256" key="5">
    <source>
        <dbReference type="SAM" id="MobiDB-lite"/>
    </source>
</evidence>
<accession>A0A875RZJ7</accession>